<keyword evidence="1" id="KW-0812">Transmembrane</keyword>
<feature type="transmembrane region" description="Helical" evidence="1">
    <location>
        <begin position="50"/>
        <end position="67"/>
    </location>
</feature>
<evidence type="ECO:0000313" key="3">
    <source>
        <dbReference type="Proteomes" id="UP001420932"/>
    </source>
</evidence>
<gene>
    <name evidence="2" type="ORF">Syun_009423</name>
</gene>
<feature type="transmembrane region" description="Helical" evidence="1">
    <location>
        <begin position="74"/>
        <end position="98"/>
    </location>
</feature>
<organism evidence="2 3">
    <name type="scientific">Stephania yunnanensis</name>
    <dbReference type="NCBI Taxonomy" id="152371"/>
    <lineage>
        <taxon>Eukaryota</taxon>
        <taxon>Viridiplantae</taxon>
        <taxon>Streptophyta</taxon>
        <taxon>Embryophyta</taxon>
        <taxon>Tracheophyta</taxon>
        <taxon>Spermatophyta</taxon>
        <taxon>Magnoliopsida</taxon>
        <taxon>Ranunculales</taxon>
        <taxon>Menispermaceae</taxon>
        <taxon>Menispermoideae</taxon>
        <taxon>Cissampelideae</taxon>
        <taxon>Stephania</taxon>
    </lineage>
</organism>
<keyword evidence="1" id="KW-0472">Membrane</keyword>
<evidence type="ECO:0000256" key="1">
    <source>
        <dbReference type="SAM" id="Phobius"/>
    </source>
</evidence>
<name>A0AAP0KGC6_9MAGN</name>
<protein>
    <submittedName>
        <fullName evidence="2">Uncharacterized protein</fullName>
    </submittedName>
</protein>
<accession>A0AAP0KGC6</accession>
<keyword evidence="1" id="KW-1133">Transmembrane helix</keyword>
<keyword evidence="3" id="KW-1185">Reference proteome</keyword>
<dbReference type="EMBL" id="JBBNAF010000004">
    <property type="protein sequence ID" value="KAK9151114.1"/>
    <property type="molecule type" value="Genomic_DNA"/>
</dbReference>
<feature type="transmembrane region" description="Helical" evidence="1">
    <location>
        <begin position="118"/>
        <end position="136"/>
    </location>
</feature>
<dbReference type="PANTHER" id="PTHR11206">
    <property type="entry name" value="MULTIDRUG RESISTANCE PROTEIN"/>
    <property type="match status" value="1"/>
</dbReference>
<comment type="caution">
    <text evidence="2">The sequence shown here is derived from an EMBL/GenBank/DDBJ whole genome shotgun (WGS) entry which is preliminary data.</text>
</comment>
<proteinExistence type="predicted"/>
<evidence type="ECO:0000313" key="2">
    <source>
        <dbReference type="EMBL" id="KAK9151114.1"/>
    </source>
</evidence>
<dbReference type="Proteomes" id="UP001420932">
    <property type="component" value="Unassembled WGS sequence"/>
</dbReference>
<reference evidence="2 3" key="1">
    <citation type="submission" date="2024-01" db="EMBL/GenBank/DDBJ databases">
        <title>Genome assemblies of Stephania.</title>
        <authorList>
            <person name="Yang L."/>
        </authorList>
    </citation>
    <scope>NUCLEOTIDE SEQUENCE [LARGE SCALE GENOMIC DNA]</scope>
    <source>
        <strain evidence="2">YNDBR</strain>
        <tissue evidence="2">Leaf</tissue>
    </source>
</reference>
<sequence length="142" mass="15815">MTSAIQTLCGQAYGAKKYTHLWASFAKKPSYYTLAQQFLQAHNIVNPLDYLAVGAFFSHLLLSWLAIDVLKYGLLGAALANSLSWKIHVVMSGLYIVLSPSCKETWLGLSAKAFQGTWPYFKLTIASAIMLWYVYAPMISHS</sequence>
<dbReference type="AlphaFoldDB" id="A0AAP0KGC6"/>